<dbReference type="InterPro" id="IPR025751">
    <property type="entry name" value="RsbRD_N_dom"/>
</dbReference>
<dbReference type="InterPro" id="IPR025736">
    <property type="entry name" value="PucR_C-HTH_dom"/>
</dbReference>
<evidence type="ECO:0000256" key="1">
    <source>
        <dbReference type="ARBA" id="ARBA00006754"/>
    </source>
</evidence>
<name>A0ABP9KL40_9NOCA</name>
<dbReference type="PANTHER" id="PTHR33744">
    <property type="entry name" value="CARBOHYDRATE DIACID REGULATOR"/>
    <property type="match status" value="1"/>
</dbReference>
<evidence type="ECO:0000259" key="2">
    <source>
        <dbReference type="Pfam" id="PF13556"/>
    </source>
</evidence>
<dbReference type="Gene3D" id="1.10.10.2840">
    <property type="entry name" value="PucR C-terminal helix-turn-helix domain"/>
    <property type="match status" value="1"/>
</dbReference>
<dbReference type="EMBL" id="BAABJM010000003">
    <property type="protein sequence ID" value="GAA5058279.1"/>
    <property type="molecule type" value="Genomic_DNA"/>
</dbReference>
<keyword evidence="6" id="KW-1185">Reference proteome</keyword>
<comment type="similarity">
    <text evidence="1">Belongs to the CdaR family.</text>
</comment>
<evidence type="ECO:0000313" key="5">
    <source>
        <dbReference type="EMBL" id="GAA5058279.1"/>
    </source>
</evidence>
<gene>
    <name evidence="5" type="ORF">GCM10023318_37400</name>
</gene>
<sequence length="431" mass="47414">MYLSTADQESINPVDRDLQVANVISRITAAELDQLDERVGAIVEHLVTEIESFATDQPILDQLNAGATHNFSITMAILRHDIEIEQVGPSEPAIELARLMAEQDIPITDLEHAYRLYQETVVRWCLQGLSVRSRNAAVTAQAALEISALVSAHMNLIAQQLLTTYESARDAWRLRRTATRSARIKDVLAGRAIDLAPTEEILGYHFDQYHLGIIMWTDDTEGTPSAIAHFEAAASTFTDRLGINGHPLLEARDAHMARAWIPLGRRNGLDHTRLDAMRGSWTGPVVVTVGNARHGLDGFVRTHAEADSARAVLQASEASGFGVVCAKELGAVTLLCSDLSSTRAWVAETLGPLASDSAALAQLRSTLREFFRTGCSYAATAESLHMHKNSVVYRIRKIEEQLGRSVREHRLDLENALELAFWLGSAVLRQA</sequence>
<accession>A0ABP9KL40</accession>
<dbReference type="InterPro" id="IPR042070">
    <property type="entry name" value="PucR_C-HTH_sf"/>
</dbReference>
<evidence type="ECO:0000259" key="3">
    <source>
        <dbReference type="Pfam" id="PF14361"/>
    </source>
</evidence>
<protein>
    <submittedName>
        <fullName evidence="5">Helix-turn-helix domain-containing protein</fullName>
    </submittedName>
</protein>
<comment type="caution">
    <text evidence="5">The sequence shown here is derived from an EMBL/GenBank/DDBJ whole genome shotgun (WGS) entry which is preliminary data.</text>
</comment>
<evidence type="ECO:0000313" key="6">
    <source>
        <dbReference type="Proteomes" id="UP001500603"/>
    </source>
</evidence>
<dbReference type="Pfam" id="PF14361">
    <property type="entry name" value="RsbRD_N"/>
    <property type="match status" value="1"/>
</dbReference>
<feature type="domain" description="RsbT co-antagonist protein RsbRD N-terminal" evidence="3">
    <location>
        <begin position="39"/>
        <end position="180"/>
    </location>
</feature>
<reference evidence="6" key="1">
    <citation type="journal article" date="2019" name="Int. J. Syst. Evol. Microbiol.">
        <title>The Global Catalogue of Microorganisms (GCM) 10K type strain sequencing project: providing services to taxonomists for standard genome sequencing and annotation.</title>
        <authorList>
            <consortium name="The Broad Institute Genomics Platform"/>
            <consortium name="The Broad Institute Genome Sequencing Center for Infectious Disease"/>
            <person name="Wu L."/>
            <person name="Ma J."/>
        </authorList>
    </citation>
    <scope>NUCLEOTIDE SEQUENCE [LARGE SCALE GENOMIC DNA]</scope>
    <source>
        <strain evidence="6">JCM 18298</strain>
    </source>
</reference>
<dbReference type="InterPro" id="IPR041522">
    <property type="entry name" value="CdaR_GGDEF"/>
</dbReference>
<feature type="domain" description="PucR C-terminal helix-turn-helix" evidence="2">
    <location>
        <begin position="363"/>
        <end position="418"/>
    </location>
</feature>
<dbReference type="Proteomes" id="UP001500603">
    <property type="component" value="Unassembled WGS sequence"/>
</dbReference>
<dbReference type="Pfam" id="PF13556">
    <property type="entry name" value="HTH_30"/>
    <property type="match status" value="1"/>
</dbReference>
<organism evidence="5 6">
    <name type="scientific">Nocardia callitridis</name>
    <dbReference type="NCBI Taxonomy" id="648753"/>
    <lineage>
        <taxon>Bacteria</taxon>
        <taxon>Bacillati</taxon>
        <taxon>Actinomycetota</taxon>
        <taxon>Actinomycetes</taxon>
        <taxon>Mycobacteriales</taxon>
        <taxon>Nocardiaceae</taxon>
        <taxon>Nocardia</taxon>
    </lineage>
</organism>
<evidence type="ECO:0000259" key="4">
    <source>
        <dbReference type="Pfam" id="PF17853"/>
    </source>
</evidence>
<feature type="domain" description="CdaR GGDEF-like" evidence="4">
    <location>
        <begin position="200"/>
        <end position="311"/>
    </location>
</feature>
<dbReference type="Pfam" id="PF17853">
    <property type="entry name" value="GGDEF_2"/>
    <property type="match status" value="1"/>
</dbReference>
<proteinExistence type="inferred from homology"/>
<dbReference type="InterPro" id="IPR051448">
    <property type="entry name" value="CdaR-like_regulators"/>
</dbReference>
<dbReference type="PANTHER" id="PTHR33744:SF1">
    <property type="entry name" value="DNA-BINDING TRANSCRIPTIONAL ACTIVATOR ADER"/>
    <property type="match status" value="1"/>
</dbReference>